<dbReference type="OrthoDB" id="9747679at2759"/>
<evidence type="ECO:0000313" key="2">
    <source>
        <dbReference type="RefSeq" id="XP_030897924.1"/>
    </source>
</evidence>
<proteinExistence type="predicted"/>
<organism evidence="1 2">
    <name type="scientific">Leptonychotes weddellii</name>
    <name type="common">Weddell seal</name>
    <name type="synonym">Otaria weddellii</name>
    <dbReference type="NCBI Taxonomy" id="9713"/>
    <lineage>
        <taxon>Eukaryota</taxon>
        <taxon>Metazoa</taxon>
        <taxon>Chordata</taxon>
        <taxon>Craniata</taxon>
        <taxon>Vertebrata</taxon>
        <taxon>Euteleostomi</taxon>
        <taxon>Mammalia</taxon>
        <taxon>Eutheria</taxon>
        <taxon>Laurasiatheria</taxon>
        <taxon>Carnivora</taxon>
        <taxon>Caniformia</taxon>
        <taxon>Pinnipedia</taxon>
        <taxon>Phocidae</taxon>
        <taxon>Monachinae</taxon>
        <taxon>Lobodontini</taxon>
        <taxon>Leptonychotes</taxon>
    </lineage>
</organism>
<dbReference type="KEGG" id="lww:115945080"/>
<sequence>MPLEGLALFLNLNAAGTRKQLLSCRHWQGERPQMDFNSKPYSPSRLLITQGLDPRLTVDPRAGKINGLLPSVYA</sequence>
<name>A0A7F8S1M0_LEPWE</name>
<dbReference type="Proteomes" id="UP000245341">
    <property type="component" value="Unplaced"/>
</dbReference>
<protein>
    <submittedName>
        <fullName evidence="2">Uncharacterized protein LOC115945080</fullName>
    </submittedName>
</protein>
<reference evidence="2" key="1">
    <citation type="submission" date="2025-08" db="UniProtKB">
        <authorList>
            <consortium name="RefSeq"/>
        </authorList>
    </citation>
    <scope>IDENTIFICATION</scope>
    <source>
        <tissue evidence="2">Liver</tissue>
    </source>
</reference>
<keyword evidence="1" id="KW-1185">Reference proteome</keyword>
<dbReference type="RefSeq" id="XP_030897924.1">
    <property type="nucleotide sequence ID" value="XM_031042064.1"/>
</dbReference>
<gene>
    <name evidence="2" type="primary">LOC115945080</name>
</gene>
<dbReference type="GeneID" id="115945080"/>
<dbReference type="AlphaFoldDB" id="A0A7F8S1M0"/>
<evidence type="ECO:0000313" key="1">
    <source>
        <dbReference type="Proteomes" id="UP000245341"/>
    </source>
</evidence>
<accession>A0A7F8S1M0</accession>